<dbReference type="Proteomes" id="UP000290759">
    <property type="component" value="Unassembled WGS sequence"/>
</dbReference>
<dbReference type="RefSeq" id="WP_129228067.1">
    <property type="nucleotide sequence ID" value="NZ_QYBB01000020.1"/>
</dbReference>
<gene>
    <name evidence="2" type="ORF">D3273_16925</name>
</gene>
<organism evidence="2 3">
    <name type="scientific">Lichenibacterium minor</name>
    <dbReference type="NCBI Taxonomy" id="2316528"/>
    <lineage>
        <taxon>Bacteria</taxon>
        <taxon>Pseudomonadati</taxon>
        <taxon>Pseudomonadota</taxon>
        <taxon>Alphaproteobacteria</taxon>
        <taxon>Hyphomicrobiales</taxon>
        <taxon>Lichenihabitantaceae</taxon>
        <taxon>Lichenibacterium</taxon>
    </lineage>
</organism>
<keyword evidence="1" id="KW-0732">Signal</keyword>
<protein>
    <submittedName>
        <fullName evidence="2">Uncharacterized protein</fullName>
    </submittedName>
</protein>
<accession>A0A4Q2U4Y9</accession>
<evidence type="ECO:0000256" key="1">
    <source>
        <dbReference type="SAM" id="SignalP"/>
    </source>
</evidence>
<feature type="signal peptide" evidence="1">
    <location>
        <begin position="1"/>
        <end position="22"/>
    </location>
</feature>
<evidence type="ECO:0000313" key="2">
    <source>
        <dbReference type="EMBL" id="RYC30868.1"/>
    </source>
</evidence>
<reference evidence="2 3" key="2">
    <citation type="submission" date="2019-02" db="EMBL/GenBank/DDBJ databases">
        <title>'Lichenibacterium ramalinii' gen. nov. sp. nov., 'Lichenibacterium minor' gen. nov. sp. nov.</title>
        <authorList>
            <person name="Pankratov T."/>
        </authorList>
    </citation>
    <scope>NUCLEOTIDE SEQUENCE [LARGE SCALE GENOMIC DNA]</scope>
    <source>
        <strain evidence="2 3">RmlP026</strain>
    </source>
</reference>
<keyword evidence="3" id="KW-1185">Reference proteome</keyword>
<sequence>MKNIVLAAGALLSVAASNASWADTYDYRAPNPTTTYYVCHHQAHYVVNDRAKRLKGGAETSVASADGSTVTIGRSPDVYLQTQRLVTPEWQSLSTSGVCLD</sequence>
<comment type="caution">
    <text evidence="2">The sequence shown here is derived from an EMBL/GenBank/DDBJ whole genome shotgun (WGS) entry which is preliminary data.</text>
</comment>
<evidence type="ECO:0000313" key="3">
    <source>
        <dbReference type="Proteomes" id="UP000290759"/>
    </source>
</evidence>
<dbReference type="AlphaFoldDB" id="A0A4Q2U4Y9"/>
<feature type="chain" id="PRO_5020317847" evidence="1">
    <location>
        <begin position="23"/>
        <end position="101"/>
    </location>
</feature>
<reference evidence="2 3" key="1">
    <citation type="submission" date="2018-12" db="EMBL/GenBank/DDBJ databases">
        <authorList>
            <person name="Grouzdev D.S."/>
            <person name="Krutkina M.S."/>
        </authorList>
    </citation>
    <scope>NUCLEOTIDE SEQUENCE [LARGE SCALE GENOMIC DNA]</scope>
    <source>
        <strain evidence="2 3">RmlP026</strain>
    </source>
</reference>
<dbReference type="EMBL" id="QYBB01000020">
    <property type="protein sequence ID" value="RYC30868.1"/>
    <property type="molecule type" value="Genomic_DNA"/>
</dbReference>
<proteinExistence type="predicted"/>
<name>A0A4Q2U4Y9_9HYPH</name>